<dbReference type="EMBL" id="BKAU01000002">
    <property type="protein sequence ID" value="GEP96299.1"/>
    <property type="molecule type" value="Genomic_DNA"/>
</dbReference>
<reference evidence="1 2" key="1">
    <citation type="submission" date="2019-07" db="EMBL/GenBank/DDBJ databases">
        <title>Whole genome shotgun sequence of Chitinophaga cymbidii NBRC 109752.</title>
        <authorList>
            <person name="Hosoyama A."/>
            <person name="Uohara A."/>
            <person name="Ohji S."/>
            <person name="Ichikawa N."/>
        </authorList>
    </citation>
    <scope>NUCLEOTIDE SEQUENCE [LARGE SCALE GENOMIC DNA]</scope>
    <source>
        <strain evidence="1 2">NBRC 109752</strain>
    </source>
</reference>
<dbReference type="AlphaFoldDB" id="A0A512RKR9"/>
<evidence type="ECO:0000313" key="1">
    <source>
        <dbReference type="EMBL" id="GEP96299.1"/>
    </source>
</evidence>
<evidence type="ECO:0000313" key="2">
    <source>
        <dbReference type="Proteomes" id="UP000321436"/>
    </source>
</evidence>
<gene>
    <name evidence="1" type="ORF">CCY01nite_25590</name>
</gene>
<protein>
    <submittedName>
        <fullName evidence="1">Uncharacterized protein</fullName>
    </submittedName>
</protein>
<keyword evidence="2" id="KW-1185">Reference proteome</keyword>
<name>A0A512RKR9_9BACT</name>
<sequence>MVSALFVLALSVKANDLGINPDDNNDDKVKKTENRFSLGTNTSMPKTNLSLDAGFTASGILKTSFNLSSKNTVNVKSVMTYKKGNVTYIVPYNVNVSVQAAEPNMRYHQVQIKLPFRKG</sequence>
<proteinExistence type="predicted"/>
<accession>A0A512RKR9</accession>
<comment type="caution">
    <text evidence="1">The sequence shown here is derived from an EMBL/GenBank/DDBJ whole genome shotgun (WGS) entry which is preliminary data.</text>
</comment>
<organism evidence="1 2">
    <name type="scientific">Chitinophaga cymbidii</name>
    <dbReference type="NCBI Taxonomy" id="1096750"/>
    <lineage>
        <taxon>Bacteria</taxon>
        <taxon>Pseudomonadati</taxon>
        <taxon>Bacteroidota</taxon>
        <taxon>Chitinophagia</taxon>
        <taxon>Chitinophagales</taxon>
        <taxon>Chitinophagaceae</taxon>
        <taxon>Chitinophaga</taxon>
    </lineage>
</organism>
<dbReference type="Proteomes" id="UP000321436">
    <property type="component" value="Unassembled WGS sequence"/>
</dbReference>